<keyword evidence="1" id="KW-0472">Membrane</keyword>
<keyword evidence="1" id="KW-1133">Transmembrane helix</keyword>
<sequence>MLEFLKFQRVKMAILEFILIFLFVLLMAFLIIGFNRQMLEKAKEREKRLEKYSKRRDFKEK</sequence>
<protein>
    <recommendedName>
        <fullName evidence="3">Small hydrophobic protein</fullName>
    </recommendedName>
</protein>
<comment type="caution">
    <text evidence="2">The sequence shown here is derived from an EMBL/GenBank/DDBJ whole genome shotgun (WGS) entry which is preliminary data.</text>
</comment>
<evidence type="ECO:0008006" key="3">
    <source>
        <dbReference type="Google" id="ProtNLM"/>
    </source>
</evidence>
<name>A0A5L8X691_CAMUP</name>
<feature type="transmembrane region" description="Helical" evidence="1">
    <location>
        <begin position="12"/>
        <end position="35"/>
    </location>
</feature>
<dbReference type="EMBL" id="AACABH010000013">
    <property type="protein sequence ID" value="EAJ7104667.1"/>
    <property type="molecule type" value="Genomic_DNA"/>
</dbReference>
<gene>
    <name evidence="2" type="ORF">YZ54_04025</name>
</gene>
<evidence type="ECO:0000256" key="1">
    <source>
        <dbReference type="SAM" id="Phobius"/>
    </source>
</evidence>
<keyword evidence="1" id="KW-0812">Transmembrane</keyword>
<accession>A0A5L8X691</accession>
<proteinExistence type="predicted"/>
<reference evidence="2" key="1">
    <citation type="submission" date="2018-05" db="EMBL/GenBank/DDBJ databases">
        <authorList>
            <consortium name="PulseNet: The National Subtyping Network for Foodborne Disease Surveillance"/>
            <person name="Tarr C.L."/>
            <person name="Trees E."/>
            <person name="Katz L.S."/>
            <person name="Carleton-Romer H.A."/>
            <person name="Stroika S."/>
            <person name="Kucerova Z."/>
            <person name="Roache K.F."/>
            <person name="Sabol A.L."/>
            <person name="Besser J."/>
            <person name="Gerner-Smidt P."/>
        </authorList>
    </citation>
    <scope>NUCLEOTIDE SEQUENCE</scope>
    <source>
        <strain evidence="2">D2813</strain>
    </source>
</reference>
<organism evidence="2">
    <name type="scientific">Campylobacter upsaliensis</name>
    <dbReference type="NCBI Taxonomy" id="28080"/>
    <lineage>
        <taxon>Bacteria</taxon>
        <taxon>Pseudomonadati</taxon>
        <taxon>Campylobacterota</taxon>
        <taxon>Epsilonproteobacteria</taxon>
        <taxon>Campylobacterales</taxon>
        <taxon>Campylobacteraceae</taxon>
        <taxon>Campylobacter</taxon>
    </lineage>
</organism>
<dbReference type="AlphaFoldDB" id="A0A5L8X691"/>
<evidence type="ECO:0000313" key="2">
    <source>
        <dbReference type="EMBL" id="EAJ7104667.1"/>
    </source>
</evidence>